<comment type="function">
    <text evidence="7">Involved in peptide bond synthesis. Stimulates efficient translation and peptide-bond synthesis on native or reconstituted 70S ribosomes in vitro. Probably functions indirectly by altering the affinity of the ribosome for aminoacyl-tRNA, thus increasing their reactivity as acceptors for peptidyl transferase.</text>
</comment>
<dbReference type="NCBIfam" id="TIGR00038">
    <property type="entry name" value="efp"/>
    <property type="match status" value="1"/>
</dbReference>
<dbReference type="STRING" id="1797985.A2Y83_05170"/>
<dbReference type="InterPro" id="IPR014722">
    <property type="entry name" value="Rib_uL2_dom2"/>
</dbReference>
<protein>
    <recommendedName>
        <fullName evidence="7 8">Elongation factor P</fullName>
        <shortName evidence="7">EF-P</shortName>
    </recommendedName>
</protein>
<dbReference type="SMART" id="SM00841">
    <property type="entry name" value="Elong-fact-P_C"/>
    <property type="match status" value="1"/>
</dbReference>
<dbReference type="EMBL" id="MFFS01000047">
    <property type="protein sequence ID" value="OGF21933.1"/>
    <property type="molecule type" value="Genomic_DNA"/>
</dbReference>
<comment type="similarity">
    <text evidence="3 7 9">Belongs to the elongation factor P family.</text>
</comment>
<dbReference type="UniPathway" id="UPA00345"/>
<dbReference type="InterPro" id="IPR008991">
    <property type="entry name" value="Translation_prot_SH3-like_sf"/>
</dbReference>
<evidence type="ECO:0000256" key="3">
    <source>
        <dbReference type="ARBA" id="ARBA00009479"/>
    </source>
</evidence>
<feature type="domain" description="Translation elongation factor P/YeiP central" evidence="11">
    <location>
        <begin position="69"/>
        <end position="123"/>
    </location>
</feature>
<evidence type="ECO:0000313" key="13">
    <source>
        <dbReference type="Proteomes" id="UP000178323"/>
    </source>
</evidence>
<dbReference type="GO" id="GO:0003746">
    <property type="term" value="F:translation elongation factor activity"/>
    <property type="evidence" value="ECO:0007669"/>
    <property type="project" value="UniProtKB-UniRule"/>
</dbReference>
<keyword evidence="6 7" id="KW-0648">Protein biosynthesis</keyword>
<dbReference type="PANTHER" id="PTHR30053">
    <property type="entry name" value="ELONGATION FACTOR P"/>
    <property type="match status" value="1"/>
</dbReference>
<name>A0A1F5S687_9BACT</name>
<dbReference type="Gene3D" id="2.30.30.30">
    <property type="match status" value="1"/>
</dbReference>
<gene>
    <name evidence="7" type="primary">efp</name>
    <name evidence="12" type="ORF">A2Y83_05170</name>
</gene>
<evidence type="ECO:0000256" key="2">
    <source>
        <dbReference type="ARBA" id="ARBA00004815"/>
    </source>
</evidence>
<accession>A0A1F5S687</accession>
<dbReference type="Pfam" id="PF09285">
    <property type="entry name" value="Elong-fact-P_C"/>
    <property type="match status" value="1"/>
</dbReference>
<evidence type="ECO:0000256" key="7">
    <source>
        <dbReference type="HAMAP-Rule" id="MF_00141"/>
    </source>
</evidence>
<feature type="domain" description="Elongation factor P C-terminal" evidence="10">
    <location>
        <begin position="131"/>
        <end position="186"/>
    </location>
</feature>
<dbReference type="SMART" id="SM01185">
    <property type="entry name" value="EFP"/>
    <property type="match status" value="1"/>
</dbReference>
<dbReference type="HAMAP" id="MF_00141">
    <property type="entry name" value="EF_P"/>
    <property type="match status" value="1"/>
</dbReference>
<sequence length="190" mass="21441">MPTITTSDFKKGVALLWKNEPFVITDFQKVNPGKGTAFTRTKIKNCQTGKVLEITFKSGEQVETADLQKKRAQYLYEEPDNYNFMEQDSYEQVSIPKDVIGEQGKFLKEDLEVYVLYYNSNPISIDLPPKATYKVTEAPDAVRGDTSTTATKYITLENGLQIQAPLFIKEGDAVRVNTETGEYVERTTDG</sequence>
<dbReference type="InterPro" id="IPR013185">
    <property type="entry name" value="Transl_elong_KOW-like"/>
</dbReference>
<comment type="pathway">
    <text evidence="2 7">Protein biosynthesis; polypeptide chain elongation.</text>
</comment>
<dbReference type="SUPFAM" id="SSF50104">
    <property type="entry name" value="Translation proteins SH3-like domain"/>
    <property type="match status" value="1"/>
</dbReference>
<keyword evidence="4 7" id="KW-0963">Cytoplasm</keyword>
<comment type="subcellular location">
    <subcellularLocation>
        <location evidence="1 7">Cytoplasm</location>
    </subcellularLocation>
</comment>
<evidence type="ECO:0000259" key="10">
    <source>
        <dbReference type="SMART" id="SM00841"/>
    </source>
</evidence>
<dbReference type="InterPro" id="IPR015365">
    <property type="entry name" value="Elong-fact-P_C"/>
</dbReference>
<dbReference type="Pfam" id="PF08207">
    <property type="entry name" value="EFP_N"/>
    <property type="match status" value="1"/>
</dbReference>
<evidence type="ECO:0000256" key="8">
    <source>
        <dbReference type="NCBIfam" id="TIGR00038"/>
    </source>
</evidence>
<dbReference type="SUPFAM" id="SSF50249">
    <property type="entry name" value="Nucleic acid-binding proteins"/>
    <property type="match status" value="2"/>
</dbReference>
<evidence type="ECO:0000256" key="9">
    <source>
        <dbReference type="RuleBase" id="RU004389"/>
    </source>
</evidence>
<evidence type="ECO:0000256" key="6">
    <source>
        <dbReference type="ARBA" id="ARBA00022917"/>
    </source>
</evidence>
<dbReference type="PIRSF" id="PIRSF005901">
    <property type="entry name" value="EF-P"/>
    <property type="match status" value="1"/>
</dbReference>
<dbReference type="GO" id="GO:0043043">
    <property type="term" value="P:peptide biosynthetic process"/>
    <property type="evidence" value="ECO:0007669"/>
    <property type="project" value="InterPro"/>
</dbReference>
<reference evidence="12 13" key="1">
    <citation type="journal article" date="2016" name="Nat. Commun.">
        <title>Thousands of microbial genomes shed light on interconnected biogeochemical processes in an aquifer system.</title>
        <authorList>
            <person name="Anantharaman K."/>
            <person name="Brown C.T."/>
            <person name="Hug L.A."/>
            <person name="Sharon I."/>
            <person name="Castelle C.J."/>
            <person name="Probst A.J."/>
            <person name="Thomas B.C."/>
            <person name="Singh A."/>
            <person name="Wilkins M.J."/>
            <person name="Karaoz U."/>
            <person name="Brodie E.L."/>
            <person name="Williams K.H."/>
            <person name="Hubbard S.S."/>
            <person name="Banfield J.F."/>
        </authorList>
    </citation>
    <scope>NUCLEOTIDE SEQUENCE [LARGE SCALE GENOMIC DNA]</scope>
</reference>
<organism evidence="12 13">
    <name type="scientific">Candidatus Falkowbacteria bacterium RBG_13_39_14</name>
    <dbReference type="NCBI Taxonomy" id="1797985"/>
    <lineage>
        <taxon>Bacteria</taxon>
        <taxon>Candidatus Falkowiibacteriota</taxon>
    </lineage>
</organism>
<comment type="caution">
    <text evidence="12">The sequence shown here is derived from an EMBL/GenBank/DDBJ whole genome shotgun (WGS) entry which is preliminary data.</text>
</comment>
<dbReference type="CDD" id="cd05794">
    <property type="entry name" value="S1_EF-P_repeat_2"/>
    <property type="match status" value="1"/>
</dbReference>
<dbReference type="NCBIfam" id="NF001810">
    <property type="entry name" value="PRK00529.1"/>
    <property type="match status" value="1"/>
</dbReference>
<dbReference type="InterPro" id="IPR001059">
    <property type="entry name" value="Transl_elong_P/YeiP_cen"/>
</dbReference>
<dbReference type="Gene3D" id="2.40.50.140">
    <property type="entry name" value="Nucleic acid-binding proteins"/>
    <property type="match status" value="2"/>
</dbReference>
<dbReference type="AlphaFoldDB" id="A0A1F5S687"/>
<dbReference type="InterPro" id="IPR011768">
    <property type="entry name" value="Transl_elongation_fac_P"/>
</dbReference>
<evidence type="ECO:0000256" key="4">
    <source>
        <dbReference type="ARBA" id="ARBA00022490"/>
    </source>
</evidence>
<dbReference type="FunFam" id="2.30.30.30:FF:000003">
    <property type="entry name" value="Elongation factor P"/>
    <property type="match status" value="1"/>
</dbReference>
<dbReference type="FunFam" id="2.40.50.140:FF:000009">
    <property type="entry name" value="Elongation factor P"/>
    <property type="match status" value="1"/>
</dbReference>
<dbReference type="Pfam" id="PF01132">
    <property type="entry name" value="EFP"/>
    <property type="match status" value="1"/>
</dbReference>
<dbReference type="Proteomes" id="UP000178323">
    <property type="component" value="Unassembled WGS sequence"/>
</dbReference>
<proteinExistence type="inferred from homology"/>
<evidence type="ECO:0000256" key="1">
    <source>
        <dbReference type="ARBA" id="ARBA00004496"/>
    </source>
</evidence>
<dbReference type="InterPro" id="IPR012340">
    <property type="entry name" value="NA-bd_OB-fold"/>
</dbReference>
<evidence type="ECO:0000256" key="5">
    <source>
        <dbReference type="ARBA" id="ARBA00022768"/>
    </source>
</evidence>
<keyword evidence="5 7" id="KW-0251">Elongation factor</keyword>
<dbReference type="FunFam" id="2.40.50.140:FF:000004">
    <property type="entry name" value="Elongation factor P"/>
    <property type="match status" value="1"/>
</dbReference>
<evidence type="ECO:0000259" key="11">
    <source>
        <dbReference type="SMART" id="SM01185"/>
    </source>
</evidence>
<evidence type="ECO:0000313" key="12">
    <source>
        <dbReference type="EMBL" id="OGF21933.1"/>
    </source>
</evidence>
<dbReference type="InterPro" id="IPR020599">
    <property type="entry name" value="Transl_elong_fac_P/YeiP"/>
</dbReference>
<dbReference type="CDD" id="cd04470">
    <property type="entry name" value="S1_EF-P_repeat_1"/>
    <property type="match status" value="1"/>
</dbReference>
<dbReference type="GO" id="GO:0005829">
    <property type="term" value="C:cytosol"/>
    <property type="evidence" value="ECO:0007669"/>
    <property type="project" value="UniProtKB-ARBA"/>
</dbReference>
<dbReference type="PANTHER" id="PTHR30053:SF12">
    <property type="entry name" value="ELONGATION FACTOR P (EF-P) FAMILY PROTEIN"/>
    <property type="match status" value="1"/>
</dbReference>